<dbReference type="GO" id="GO:0003677">
    <property type="term" value="F:DNA binding"/>
    <property type="evidence" value="ECO:0007669"/>
    <property type="project" value="UniProtKB-UniRule"/>
</dbReference>
<dbReference type="Gene3D" id="1.10.357.10">
    <property type="entry name" value="Tetracycline Repressor, domain 2"/>
    <property type="match status" value="1"/>
</dbReference>
<keyword evidence="5" id="KW-1185">Reference proteome</keyword>
<accession>A0A1L6R8V2</accession>
<protein>
    <submittedName>
        <fullName evidence="4">Transcriptional regulator, TetR family</fullName>
    </submittedName>
</protein>
<gene>
    <name evidence="4" type="ORF">FOL01_0084</name>
</gene>
<dbReference type="RefSeq" id="WP_075268805.1">
    <property type="nucleotide sequence ID" value="NZ_CP014332.1"/>
</dbReference>
<dbReference type="PANTHER" id="PTHR43479:SF11">
    <property type="entry name" value="ACREF_ENVCD OPERON REPRESSOR-RELATED"/>
    <property type="match status" value="1"/>
</dbReference>
<dbReference type="STRING" id="1631871.FOL01_0084"/>
<keyword evidence="1 2" id="KW-0238">DNA-binding</keyword>
<dbReference type="AlphaFoldDB" id="A0A1L6R8V2"/>
<proteinExistence type="predicted"/>
<reference evidence="4 5" key="1">
    <citation type="submission" date="2016-02" db="EMBL/GenBank/DDBJ databases">
        <title>Complete Genome Sequence of Weissella jogaejeotgali FOL01.</title>
        <authorList>
            <person name="Lee J.-H."/>
            <person name="Ku H.-J."/>
        </authorList>
    </citation>
    <scope>NUCLEOTIDE SEQUENCE [LARGE SCALE GENOMIC DNA]</scope>
    <source>
        <strain evidence="4 5">FOL01</strain>
    </source>
</reference>
<feature type="domain" description="HTH tetR-type" evidence="3">
    <location>
        <begin position="3"/>
        <end position="63"/>
    </location>
</feature>
<dbReference type="SUPFAM" id="SSF46689">
    <property type="entry name" value="Homeodomain-like"/>
    <property type="match status" value="1"/>
</dbReference>
<dbReference type="InterPro" id="IPR050624">
    <property type="entry name" value="HTH-type_Tx_Regulator"/>
</dbReference>
<evidence type="ECO:0000313" key="5">
    <source>
        <dbReference type="Proteomes" id="UP000185473"/>
    </source>
</evidence>
<dbReference type="KEGG" id="wjo:FOL01_0084"/>
<dbReference type="Pfam" id="PF00440">
    <property type="entry name" value="TetR_N"/>
    <property type="match status" value="1"/>
</dbReference>
<dbReference type="PANTHER" id="PTHR43479">
    <property type="entry name" value="ACREF/ENVCD OPERON REPRESSOR-RELATED"/>
    <property type="match status" value="1"/>
</dbReference>
<evidence type="ECO:0000313" key="4">
    <source>
        <dbReference type="EMBL" id="APS40943.1"/>
    </source>
</evidence>
<name>A0A1L6R8V2_9LACO</name>
<dbReference type="Proteomes" id="UP000185473">
    <property type="component" value="Chromosome"/>
</dbReference>
<dbReference type="OrthoDB" id="9815924at2"/>
<dbReference type="EMBL" id="CP014332">
    <property type="protein sequence ID" value="APS40943.1"/>
    <property type="molecule type" value="Genomic_DNA"/>
</dbReference>
<evidence type="ECO:0000259" key="3">
    <source>
        <dbReference type="PROSITE" id="PS50977"/>
    </source>
</evidence>
<dbReference type="InterPro" id="IPR009057">
    <property type="entry name" value="Homeodomain-like_sf"/>
</dbReference>
<dbReference type="PRINTS" id="PR00455">
    <property type="entry name" value="HTHTETR"/>
</dbReference>
<evidence type="ECO:0000256" key="1">
    <source>
        <dbReference type="ARBA" id="ARBA00023125"/>
    </source>
</evidence>
<sequence length="186" mass="21727">MERMTNTIIINTARRLIKETNTAEIPLSKIANELGVTHAAIYKHFKNKQALWEAVAADWFEQTIINNVQFTPNKYTNPQDELHDWLWAFVNAKKTAYNNDPQMFMLNTYYVDNNPLALHDVLISAYKVINRIMGYNDVNFEKAEAILSAFSVFTLPNFKETWNLPDYQSRFELLWQLIRDGLTTSE</sequence>
<organism evidence="4 5">
    <name type="scientific">Weissella jogaejeotgali</name>
    <dbReference type="NCBI Taxonomy" id="1631871"/>
    <lineage>
        <taxon>Bacteria</taxon>
        <taxon>Bacillati</taxon>
        <taxon>Bacillota</taxon>
        <taxon>Bacilli</taxon>
        <taxon>Lactobacillales</taxon>
        <taxon>Lactobacillaceae</taxon>
        <taxon>Weissella</taxon>
    </lineage>
</organism>
<feature type="DNA-binding region" description="H-T-H motif" evidence="2">
    <location>
        <begin position="26"/>
        <end position="45"/>
    </location>
</feature>
<dbReference type="InterPro" id="IPR001647">
    <property type="entry name" value="HTH_TetR"/>
</dbReference>
<dbReference type="PROSITE" id="PS50977">
    <property type="entry name" value="HTH_TETR_2"/>
    <property type="match status" value="1"/>
</dbReference>
<evidence type="ECO:0000256" key="2">
    <source>
        <dbReference type="PROSITE-ProRule" id="PRU00335"/>
    </source>
</evidence>